<keyword evidence="10 11" id="KW-0739">Sodium transport</keyword>
<dbReference type="GO" id="GO:0015385">
    <property type="term" value="F:sodium:proton antiporter activity"/>
    <property type="evidence" value="ECO:0007669"/>
    <property type="project" value="InterPro"/>
</dbReference>
<evidence type="ECO:0000313" key="14">
    <source>
        <dbReference type="EMBL" id="ACI65746.1"/>
    </source>
</evidence>
<evidence type="ECO:0000256" key="7">
    <source>
        <dbReference type="ARBA" id="ARBA00023053"/>
    </source>
</evidence>
<dbReference type="Proteomes" id="UP000000759">
    <property type="component" value="Chromosome 3"/>
</dbReference>
<feature type="transmembrane region" description="Helical" evidence="12">
    <location>
        <begin position="118"/>
        <end position="141"/>
    </location>
</feature>
<evidence type="ECO:0000256" key="8">
    <source>
        <dbReference type="ARBA" id="ARBA00023065"/>
    </source>
</evidence>
<comment type="subcellular location">
    <subcellularLocation>
        <location evidence="1">Golgi apparatus membrane</location>
        <topology evidence="1">Multi-pass membrane protein</topology>
    </subcellularLocation>
</comment>
<keyword evidence="7" id="KW-0915">Sodium</keyword>
<dbReference type="GeneID" id="7203949"/>
<feature type="transmembrane region" description="Helical" evidence="12">
    <location>
        <begin position="246"/>
        <end position="271"/>
    </location>
</feature>
<keyword evidence="15" id="KW-1185">Reference proteome</keyword>
<dbReference type="InterPro" id="IPR006153">
    <property type="entry name" value="Cation/H_exchanger_TM"/>
</dbReference>
<gene>
    <name evidence="14" type="ORF">PHATR_1764</name>
</gene>
<feature type="transmembrane region" description="Helical" evidence="12">
    <location>
        <begin position="45"/>
        <end position="67"/>
    </location>
</feature>
<dbReference type="PANTHER" id="PTHR10110">
    <property type="entry name" value="SODIUM/HYDROGEN EXCHANGER"/>
    <property type="match status" value="1"/>
</dbReference>
<evidence type="ECO:0000256" key="4">
    <source>
        <dbReference type="ARBA" id="ARBA00022692"/>
    </source>
</evidence>
<dbReference type="PRINTS" id="PR01084">
    <property type="entry name" value="NAHEXCHNGR"/>
</dbReference>
<dbReference type="GO" id="GO:0000139">
    <property type="term" value="C:Golgi membrane"/>
    <property type="evidence" value="ECO:0007669"/>
    <property type="project" value="UniProtKB-SubCell"/>
</dbReference>
<accession>B5Y4E1</accession>
<evidence type="ECO:0000256" key="6">
    <source>
        <dbReference type="ARBA" id="ARBA00023034"/>
    </source>
</evidence>
<dbReference type="KEGG" id="pti:PHATR_1764"/>
<dbReference type="EMBL" id="CP001142">
    <property type="protein sequence ID" value="ACI65746.1"/>
    <property type="molecule type" value="Genomic_DNA"/>
</dbReference>
<keyword evidence="9 12" id="KW-0472">Membrane</keyword>
<keyword evidence="4 11" id="KW-0812">Transmembrane</keyword>
<evidence type="ECO:0000256" key="1">
    <source>
        <dbReference type="ARBA" id="ARBA00004653"/>
    </source>
</evidence>
<dbReference type="RefSeq" id="XP_002186276.1">
    <property type="nucleotide sequence ID" value="XM_002186240.1"/>
</dbReference>
<evidence type="ECO:0000256" key="9">
    <source>
        <dbReference type="ARBA" id="ARBA00023136"/>
    </source>
</evidence>
<feature type="domain" description="Cation/H+ exchanger transmembrane" evidence="13">
    <location>
        <begin position="15"/>
        <end position="366"/>
    </location>
</feature>
<dbReference type="OrthoDB" id="196264at2759"/>
<sequence>NDRNDNTVVVSLLSFSPQVFFIALLPPIIFNSGYHLRRELFLRHVLPVALFAVLGTIVSALTIAFVLWAVTHGGLAGNDFRPALTELLTFGALLSATDPVSTLAVFQAKKVDPQLFYLVYGESVLNDAVGLVLFSAFAHFVVRDNGAGKVALGMGEFCLEFALDAVGSPLLGTACGCGAALLFKWVDLRRTRLLELSIYVLIMYVPFLLANLLQLSGIVTILFTGMTAQAYAAPNLSPATAATADVLFRLAAHLAETAIFLELGLSVFGLHGSFHGRFLLWTILACLLARAANVYPIVTPTVRHDLRIHANTAHMLWFSGLRGAVAYACVRSFPDTFGHRREFILATMVMVLVTVFGLGGTTEIMLHRLQIPTNVDEDAYMHDWHEARH</sequence>
<dbReference type="InParanoid" id="B5Y4E1"/>
<proteinExistence type="inferred from homology"/>
<dbReference type="GO" id="GO:0051453">
    <property type="term" value="P:regulation of intracellular pH"/>
    <property type="evidence" value="ECO:0007669"/>
    <property type="project" value="TreeGrafter"/>
</dbReference>
<evidence type="ECO:0000313" key="15">
    <source>
        <dbReference type="Proteomes" id="UP000000759"/>
    </source>
</evidence>
<dbReference type="Gene3D" id="6.10.140.1330">
    <property type="match status" value="1"/>
</dbReference>
<evidence type="ECO:0000256" key="5">
    <source>
        <dbReference type="ARBA" id="ARBA00022989"/>
    </source>
</evidence>
<name>B5Y4E1_PHATC</name>
<evidence type="ECO:0000256" key="3">
    <source>
        <dbReference type="ARBA" id="ARBA00022449"/>
    </source>
</evidence>
<dbReference type="AlphaFoldDB" id="B5Y4E1"/>
<dbReference type="Pfam" id="PF00999">
    <property type="entry name" value="Na_H_Exchanger"/>
    <property type="match status" value="1"/>
</dbReference>
<dbReference type="GO" id="GO:0015386">
    <property type="term" value="F:potassium:proton antiporter activity"/>
    <property type="evidence" value="ECO:0007669"/>
    <property type="project" value="TreeGrafter"/>
</dbReference>
<dbReference type="PANTHER" id="PTHR10110:SF191">
    <property type="entry name" value="SODIUM_HYDROGEN EXCHANGER 8"/>
    <property type="match status" value="1"/>
</dbReference>
<protein>
    <recommendedName>
        <fullName evidence="11">Sodium/hydrogen exchanger</fullName>
    </recommendedName>
</protein>
<keyword evidence="2 11" id="KW-0813">Transport</keyword>
<dbReference type="PaxDb" id="2850-Phatr1764"/>
<feature type="transmembrane region" description="Helical" evidence="12">
    <location>
        <begin position="343"/>
        <end position="361"/>
    </location>
</feature>
<comment type="similarity">
    <text evidence="11">Belongs to the monovalent cation:proton antiporter 1 (CPA1) transporter (TC 2.A.36) family.</text>
</comment>
<dbReference type="InterPro" id="IPR004709">
    <property type="entry name" value="NaH_exchanger"/>
</dbReference>
<organism evidence="14 15">
    <name type="scientific">Phaeodactylum tricornutum (strain CCAP 1055/1)</name>
    <dbReference type="NCBI Taxonomy" id="556484"/>
    <lineage>
        <taxon>Eukaryota</taxon>
        <taxon>Sar</taxon>
        <taxon>Stramenopiles</taxon>
        <taxon>Ochrophyta</taxon>
        <taxon>Bacillariophyta</taxon>
        <taxon>Bacillariophyceae</taxon>
        <taxon>Bacillariophycidae</taxon>
        <taxon>Naviculales</taxon>
        <taxon>Phaeodactylaceae</taxon>
        <taxon>Phaeodactylum</taxon>
    </lineage>
</organism>
<dbReference type="GO" id="GO:0098719">
    <property type="term" value="P:sodium ion import across plasma membrane"/>
    <property type="evidence" value="ECO:0007669"/>
    <property type="project" value="TreeGrafter"/>
</dbReference>
<keyword evidence="6" id="KW-0333">Golgi apparatus</keyword>
<dbReference type="InterPro" id="IPR018422">
    <property type="entry name" value="Cation/H_exchanger_CPA1"/>
</dbReference>
<reference evidence="15" key="2">
    <citation type="submission" date="2008-08" db="EMBL/GenBank/DDBJ databases">
        <authorList>
            <consortium name="Diatom Consortium"/>
            <person name="Grigoriev I."/>
            <person name="Grimwood J."/>
            <person name="Kuo A."/>
            <person name="Otillar R.P."/>
            <person name="Salamov A."/>
            <person name="Detter J.C."/>
            <person name="Lindquist E."/>
            <person name="Shapiro H."/>
            <person name="Lucas S."/>
            <person name="Glavina del Rio T."/>
            <person name="Pitluck S."/>
            <person name="Rokhsar D."/>
            <person name="Bowler C."/>
        </authorList>
    </citation>
    <scope>GENOME REANNOTATION</scope>
    <source>
        <strain evidence="15">CCAP 1055/1</strain>
    </source>
</reference>
<feature type="transmembrane region" description="Helical" evidence="12">
    <location>
        <begin position="12"/>
        <end position="33"/>
    </location>
</feature>
<feature type="transmembrane region" description="Helical" evidence="12">
    <location>
        <begin position="161"/>
        <end position="186"/>
    </location>
</feature>
<reference evidence="14 15" key="1">
    <citation type="journal article" date="2008" name="Nature">
        <title>The Phaeodactylum genome reveals the evolutionary history of diatom genomes.</title>
        <authorList>
            <person name="Bowler C."/>
            <person name="Allen A.E."/>
            <person name="Badger J.H."/>
            <person name="Grimwood J."/>
            <person name="Jabbari K."/>
            <person name="Kuo A."/>
            <person name="Maheswari U."/>
            <person name="Martens C."/>
            <person name="Maumus F."/>
            <person name="Otillar R.P."/>
            <person name="Rayko E."/>
            <person name="Salamov A."/>
            <person name="Vandepoele K."/>
            <person name="Beszteri B."/>
            <person name="Gruber A."/>
            <person name="Heijde M."/>
            <person name="Katinka M."/>
            <person name="Mock T."/>
            <person name="Valentin K."/>
            <person name="Verret F."/>
            <person name="Berges J.A."/>
            <person name="Brownlee C."/>
            <person name="Cadoret J.P."/>
            <person name="Chiovitti A."/>
            <person name="Choi C.J."/>
            <person name="Coesel S."/>
            <person name="De Martino A."/>
            <person name="Detter J.C."/>
            <person name="Durkin C."/>
            <person name="Falciatore A."/>
            <person name="Fournet J."/>
            <person name="Haruta M."/>
            <person name="Huysman M.J."/>
            <person name="Jenkins B.D."/>
            <person name="Jiroutova K."/>
            <person name="Jorgensen R.E."/>
            <person name="Joubert Y."/>
            <person name="Kaplan A."/>
            <person name="Kroger N."/>
            <person name="Kroth P.G."/>
            <person name="La Roche J."/>
            <person name="Lindquist E."/>
            <person name="Lommer M."/>
            <person name="Martin-Jezequel V."/>
            <person name="Lopez P.J."/>
            <person name="Lucas S."/>
            <person name="Mangogna M."/>
            <person name="McGinnis K."/>
            <person name="Medlin L.K."/>
            <person name="Montsant A."/>
            <person name="Oudot-Le Secq M.P."/>
            <person name="Napoli C."/>
            <person name="Obornik M."/>
            <person name="Parker M.S."/>
            <person name="Petit J.L."/>
            <person name="Porcel B.M."/>
            <person name="Poulsen N."/>
            <person name="Robison M."/>
            <person name="Rychlewski L."/>
            <person name="Rynearson T.A."/>
            <person name="Schmutz J."/>
            <person name="Shapiro H."/>
            <person name="Siaut M."/>
            <person name="Stanley M."/>
            <person name="Sussman M.R."/>
            <person name="Taylor A.R."/>
            <person name="Vardi A."/>
            <person name="von Dassow P."/>
            <person name="Vyverman W."/>
            <person name="Willis A."/>
            <person name="Wyrwicz L.S."/>
            <person name="Rokhsar D.S."/>
            <person name="Weissenbach J."/>
            <person name="Armbrust E.V."/>
            <person name="Green B.R."/>
            <person name="Van de Peer Y."/>
            <person name="Grigoriev I.V."/>
        </authorList>
    </citation>
    <scope>NUCLEOTIDE SEQUENCE [LARGE SCALE GENOMIC DNA]</scope>
    <source>
        <strain evidence="14 15">CCAP 1055/1</strain>
    </source>
</reference>
<keyword evidence="8 11" id="KW-0406">Ion transport</keyword>
<feature type="non-terminal residue" evidence="14">
    <location>
        <position position="1"/>
    </location>
</feature>
<feature type="transmembrane region" description="Helical" evidence="12">
    <location>
        <begin position="198"/>
        <end position="226"/>
    </location>
</feature>
<keyword evidence="5 12" id="KW-1133">Transmembrane helix</keyword>
<dbReference type="eggNOG" id="KOG1965">
    <property type="taxonomic scope" value="Eukaryota"/>
</dbReference>
<evidence type="ECO:0000256" key="11">
    <source>
        <dbReference type="RuleBase" id="RU003722"/>
    </source>
</evidence>
<feature type="non-terminal residue" evidence="14">
    <location>
        <position position="389"/>
    </location>
</feature>
<evidence type="ECO:0000256" key="10">
    <source>
        <dbReference type="ARBA" id="ARBA00023201"/>
    </source>
</evidence>
<feature type="transmembrane region" description="Helical" evidence="12">
    <location>
        <begin position="87"/>
        <end position="106"/>
    </location>
</feature>
<evidence type="ECO:0000256" key="12">
    <source>
        <dbReference type="SAM" id="Phobius"/>
    </source>
</evidence>
<evidence type="ECO:0000259" key="13">
    <source>
        <dbReference type="Pfam" id="PF00999"/>
    </source>
</evidence>
<dbReference type="GO" id="GO:0005886">
    <property type="term" value="C:plasma membrane"/>
    <property type="evidence" value="ECO:0007669"/>
    <property type="project" value="TreeGrafter"/>
</dbReference>
<keyword evidence="3 11" id="KW-0050">Antiport</keyword>
<dbReference type="NCBIfam" id="TIGR00840">
    <property type="entry name" value="b_cpa1"/>
    <property type="match status" value="1"/>
</dbReference>
<evidence type="ECO:0000256" key="2">
    <source>
        <dbReference type="ARBA" id="ARBA00022448"/>
    </source>
</evidence>
<feature type="transmembrane region" description="Helical" evidence="12">
    <location>
        <begin position="278"/>
        <end position="298"/>
    </location>
</feature>